<keyword evidence="5" id="KW-0539">Nucleus</keyword>
<feature type="compositionally biased region" description="Basic residues" evidence="7">
    <location>
        <begin position="765"/>
        <end position="778"/>
    </location>
</feature>
<dbReference type="GO" id="GO:0000977">
    <property type="term" value="F:RNA polymerase II transcription regulatory region sequence-specific DNA binding"/>
    <property type="evidence" value="ECO:0007669"/>
    <property type="project" value="TreeGrafter"/>
</dbReference>
<gene>
    <name evidence="9" type="ORF">IFM89_020970</name>
</gene>
<dbReference type="EMBL" id="JADFTS010000003">
    <property type="protein sequence ID" value="KAF9614873.1"/>
    <property type="molecule type" value="Genomic_DNA"/>
</dbReference>
<organism evidence="9 10">
    <name type="scientific">Coptis chinensis</name>
    <dbReference type="NCBI Taxonomy" id="261450"/>
    <lineage>
        <taxon>Eukaryota</taxon>
        <taxon>Viridiplantae</taxon>
        <taxon>Streptophyta</taxon>
        <taxon>Embryophyta</taxon>
        <taxon>Tracheophyta</taxon>
        <taxon>Spermatophyta</taxon>
        <taxon>Magnoliopsida</taxon>
        <taxon>Ranunculales</taxon>
        <taxon>Ranunculaceae</taxon>
        <taxon>Coptidoideae</taxon>
        <taxon>Coptis</taxon>
    </lineage>
</organism>
<keyword evidence="3" id="KW-0238">DNA-binding</keyword>
<dbReference type="Proteomes" id="UP000631114">
    <property type="component" value="Unassembled WGS sequence"/>
</dbReference>
<dbReference type="OrthoDB" id="1063503at2759"/>
<keyword evidence="4" id="KW-0804">Transcription</keyword>
<dbReference type="Pfam" id="PF14111">
    <property type="entry name" value="DUF4283"/>
    <property type="match status" value="1"/>
</dbReference>
<dbReference type="SMART" id="SM00353">
    <property type="entry name" value="HLH"/>
    <property type="match status" value="1"/>
</dbReference>
<dbReference type="InterPro" id="IPR015660">
    <property type="entry name" value="MASH1/Ascl1a-like"/>
</dbReference>
<proteinExistence type="predicted"/>
<dbReference type="GO" id="GO:0046983">
    <property type="term" value="F:protein dimerization activity"/>
    <property type="evidence" value="ECO:0007669"/>
    <property type="project" value="InterPro"/>
</dbReference>
<protein>
    <recommendedName>
        <fullName evidence="8">BHLH domain-containing protein</fullName>
    </recommendedName>
</protein>
<keyword evidence="6" id="KW-0175">Coiled coil</keyword>
<evidence type="ECO:0000256" key="3">
    <source>
        <dbReference type="ARBA" id="ARBA00023125"/>
    </source>
</evidence>
<evidence type="ECO:0000313" key="10">
    <source>
        <dbReference type="Proteomes" id="UP000631114"/>
    </source>
</evidence>
<keyword evidence="2" id="KW-0805">Transcription regulation</keyword>
<accession>A0A835M096</accession>
<comment type="caution">
    <text evidence="9">The sequence shown here is derived from an EMBL/GenBank/DDBJ whole genome shotgun (WGS) entry which is preliminary data.</text>
</comment>
<evidence type="ECO:0000256" key="5">
    <source>
        <dbReference type="ARBA" id="ARBA00023242"/>
    </source>
</evidence>
<evidence type="ECO:0000256" key="2">
    <source>
        <dbReference type="ARBA" id="ARBA00023015"/>
    </source>
</evidence>
<dbReference type="FunFam" id="4.10.280.10:FF:000085">
    <property type="entry name" value="Transcription factor bHLH126"/>
    <property type="match status" value="1"/>
</dbReference>
<dbReference type="GO" id="GO:0090575">
    <property type="term" value="C:RNA polymerase II transcription regulator complex"/>
    <property type="evidence" value="ECO:0007669"/>
    <property type="project" value="TreeGrafter"/>
</dbReference>
<sequence length="887" mass="99507">MENYMYPLNPLQQRDGLLVQISSTPLQEQDIAHENSPLSKGRDLANKSRGTKSLLDASGCEKKIVHRDFERQRRQEMSQLYSSLRSLLPIEYVKGKRSISDHMNEATNYIKHLEKKIQELRGKRDKLKRLSNFSATNTPGESLFGPDFATVTQCWKGVEVVVGSSLKNGEFSLSKVLEVLAEEGLSVVSCVTAKVNGRLMHTIQSEGRPDLQFSTRYILYIGLDLINDVWYPLSILPRNAIAIHSAGYWRGTVTERAKGEDTGKKKERAGEKGRAYYKGRQNRAVTKKMRERAGSDRSIGSSDEKVIESTENEKSTADVCDKNVQVFTCVDSSDRGDCFVGLYDGHVSSANGYMKLKDNAGPMIFQEITTKSEEHWVSLTAYKTINELPQQTIQFSSPRHKYPHLTRSYTKSNEIITIISSHLKEITLPIQLFLINTPANHFLSSTMEHISHILSQAHITESQEESKIMEIPRELLIKSRARWEASLIGKIISDSEQQPNEIMKAIRQKWNLRKTLDIVVVPGNKFILSFEKEIDKARILKDQPWQILGYLFVLKAFSPNLNPQDIIFTHQEFCITFEGLLLEHLMPEVIRYLASAAGSVTTVYTPDNSPRDATGYKAKVNVELDRPFAQGTMVNTFDGGRKWVDFIYVGIPNYHCLSCHCIGHDTYNCQGIPHPPPIIQQLLLEAPAINTIYDVEKPENPPASSAEETHHQSMLFGGTVTQESTGRNSDIPPRAKAGHVDGKENIPEKISSSTMGRISGPKTPKPNKKRAQTKKKREKVGSLPISIPHLIASQITISSTSSPNINQSPPTSPNKIIAKRSYKSKGKMVDSTNKHPPKKRKINFSIQNPPATPTTSSELSDTTHHNHGHTITTQQLTHRVCPNFKGA</sequence>
<reference evidence="9 10" key="1">
    <citation type="submission" date="2020-10" db="EMBL/GenBank/DDBJ databases">
        <title>The Coptis chinensis genome and diversification of protoberbering-type alkaloids.</title>
        <authorList>
            <person name="Wang B."/>
            <person name="Shu S."/>
            <person name="Song C."/>
            <person name="Liu Y."/>
        </authorList>
    </citation>
    <scope>NUCLEOTIDE SEQUENCE [LARGE SCALE GENOMIC DNA]</scope>
    <source>
        <strain evidence="9">HL-2020</strain>
        <tissue evidence="9">Leaf</tissue>
    </source>
</reference>
<feature type="region of interest" description="Disordered" evidence="7">
    <location>
        <begin position="288"/>
        <end position="310"/>
    </location>
</feature>
<dbReference type="PANTHER" id="PTHR13935:SF106">
    <property type="entry name" value="ACHAETE-SCUTE COMPLEX PROTEIN T5-RELATED"/>
    <property type="match status" value="1"/>
</dbReference>
<comment type="subunit">
    <text evidence="1">Homodimer.</text>
</comment>
<feature type="region of interest" description="Disordered" evidence="7">
    <location>
        <begin position="31"/>
        <end position="51"/>
    </location>
</feature>
<dbReference type="PROSITE" id="PS50888">
    <property type="entry name" value="BHLH"/>
    <property type="match status" value="1"/>
</dbReference>
<feature type="region of interest" description="Disordered" evidence="7">
    <location>
        <begin position="720"/>
        <end position="780"/>
    </location>
</feature>
<evidence type="ECO:0000313" key="9">
    <source>
        <dbReference type="EMBL" id="KAF9614873.1"/>
    </source>
</evidence>
<feature type="compositionally biased region" description="Basic and acidic residues" evidence="7">
    <location>
        <begin position="738"/>
        <end position="747"/>
    </location>
</feature>
<evidence type="ECO:0000256" key="7">
    <source>
        <dbReference type="SAM" id="MobiDB-lite"/>
    </source>
</evidence>
<evidence type="ECO:0000256" key="1">
    <source>
        <dbReference type="ARBA" id="ARBA00011738"/>
    </source>
</evidence>
<dbReference type="InterPro" id="IPR011598">
    <property type="entry name" value="bHLH_dom"/>
</dbReference>
<feature type="domain" description="BHLH" evidence="8">
    <location>
        <begin position="61"/>
        <end position="113"/>
    </location>
</feature>
<evidence type="ECO:0000259" key="8">
    <source>
        <dbReference type="PROSITE" id="PS50888"/>
    </source>
</evidence>
<keyword evidence="10" id="KW-1185">Reference proteome</keyword>
<dbReference type="InterPro" id="IPR036638">
    <property type="entry name" value="HLH_DNA-bd_sf"/>
</dbReference>
<dbReference type="Gene3D" id="4.10.280.10">
    <property type="entry name" value="Helix-loop-helix DNA-binding domain"/>
    <property type="match status" value="1"/>
</dbReference>
<name>A0A835M096_9MAGN</name>
<evidence type="ECO:0000256" key="6">
    <source>
        <dbReference type="SAM" id="Coils"/>
    </source>
</evidence>
<evidence type="ECO:0000256" key="4">
    <source>
        <dbReference type="ARBA" id="ARBA00023163"/>
    </source>
</evidence>
<feature type="region of interest" description="Disordered" evidence="7">
    <location>
        <begin position="822"/>
        <end position="876"/>
    </location>
</feature>
<dbReference type="GO" id="GO:0000981">
    <property type="term" value="F:DNA-binding transcription factor activity, RNA polymerase II-specific"/>
    <property type="evidence" value="ECO:0007669"/>
    <property type="project" value="TreeGrafter"/>
</dbReference>
<dbReference type="InterPro" id="IPR025558">
    <property type="entry name" value="DUF4283"/>
</dbReference>
<feature type="compositionally biased region" description="Polar residues" evidence="7">
    <location>
        <begin position="844"/>
        <end position="860"/>
    </location>
</feature>
<dbReference type="AlphaFoldDB" id="A0A835M096"/>
<dbReference type="CDD" id="cd18914">
    <property type="entry name" value="bHLH_AtORG2_like"/>
    <property type="match status" value="1"/>
</dbReference>
<feature type="coiled-coil region" evidence="6">
    <location>
        <begin position="103"/>
        <end position="130"/>
    </location>
</feature>
<dbReference type="PANTHER" id="PTHR13935">
    <property type="entry name" value="ACHAETE-SCUTE TRANSCRIPTION FACTOR-RELATED"/>
    <property type="match status" value="1"/>
</dbReference>
<dbReference type="Pfam" id="PF00010">
    <property type="entry name" value="HLH"/>
    <property type="match status" value="1"/>
</dbReference>
<dbReference type="SUPFAM" id="SSF47459">
    <property type="entry name" value="HLH, helix-loop-helix DNA-binding domain"/>
    <property type="match status" value="1"/>
</dbReference>